<dbReference type="Gene3D" id="2.60.120.260">
    <property type="entry name" value="Galactose-binding domain-like"/>
    <property type="match status" value="1"/>
</dbReference>
<keyword evidence="2 3" id="KW-0326">Glycosidase</keyword>
<evidence type="ECO:0000256" key="1">
    <source>
        <dbReference type="ARBA" id="ARBA00022801"/>
    </source>
</evidence>
<dbReference type="Proteomes" id="UP000186455">
    <property type="component" value="Unassembled WGS sequence"/>
</dbReference>
<sequence length="1003" mass="106628">MASNGPTAAGPAEQSGAPVGATPGGVPQQTGNAPGASGATAPAPVPGVSGASALTPGERVKAGPVPDVWPRPQYLRPGKASARIGDDVVLVTGDGTDERAVDTLTGMLTDAGARRVTRTAADDPLPAAPALVVRLGQDTGVGPLGGGSFEARLDATLRALGTPARGDMPSGGYRLAVGRDGGRDTVVLAGTGEDGLFHAAQTLRQLVEGRRIASVAVRDWPGSAVRGMTEGFYGTPWTREQRLDQVDFLSRTKQNRYLYASGDDLYRQARWREPYPAEQRAMFRELADRAERGHVTLGWAVAPGQGMCLSSDADVKALTRKMDAMWALGFRAFQLQFQDVSYSEWHCARDARAFGSGPEAAAQAHARVANTVAGYLADRYPGSAPLSLMPTEYYQDGATPYRRALAAELDRSARPGGKVEIVWTGVGVVPRTITGRELSGARAAFGHPLVTMDNYPVNDFARDRVFLGPYLGREPAVAGGSAALLGNAMQQPVASRIPLFTAADFAWNPRAYRPGESWRAAIAAVAEGGTERTRAAVTALAAHDASSVLGAEESAYLRPVIDAYWRSRPAPGKERDKAERALRDAFTELARVPRDLAGTELYGEVRPWADQLARYGTAGLTALDLLAAQDRGDGPAAWALARDLDRAAATRKAATVTVGAGVLEPFLKRARTSFDHWSGVAREPDPTGSGDGRTVPFDRPRELLAVTVLTEPGVSGTVEALVPGAGWRRLGELGGGGWTELRADALRAEALRVSGPQPSRVRHLVPWYADTRATAFALAREEADVAIGGDPARVAVRLTSQRPAAVRGKITVRAPEGIEVRVPKETTVPRGTRLDVPLSVSAAKDTPSGTYDVAVSFGGETRVLTVRAFPRTAGPDLAAGARAGSSGDETPDFPAAAVVDGDPATRWSSPVEDDAWWQMELAEPVRLGMVSLRWEVHASRYRVQVSSDGRTWRTAATVADGRGGTESVRMDARDVRHIRVQMDRRGTRFGYSLWSVTAHAVRP</sequence>
<dbReference type="Pfam" id="PF02838">
    <property type="entry name" value="Glyco_hydro_20b"/>
    <property type="match status" value="1"/>
</dbReference>
<comment type="caution">
    <text evidence="7">The sequence shown here is derived from an EMBL/GenBank/DDBJ whole genome shotgun (WGS) entry which is preliminary data.</text>
</comment>
<feature type="domain" description="F5/8 type C" evidence="5">
    <location>
        <begin position="864"/>
        <end position="954"/>
    </location>
</feature>
<feature type="region of interest" description="Disordered" evidence="4">
    <location>
        <begin position="875"/>
        <end position="894"/>
    </location>
</feature>
<feature type="compositionally biased region" description="Low complexity" evidence="4">
    <location>
        <begin position="16"/>
        <end position="53"/>
    </location>
</feature>
<dbReference type="PANTHER" id="PTHR13170">
    <property type="entry name" value="O-GLCNACASE"/>
    <property type="match status" value="1"/>
</dbReference>
<dbReference type="Gene3D" id="1.20.58.460">
    <property type="entry name" value="Hyaluronidase post-catalytic domain-like"/>
    <property type="match status" value="1"/>
</dbReference>
<reference evidence="7 8" key="1">
    <citation type="submission" date="2015-06" db="EMBL/GenBank/DDBJ databases">
        <title>Cloning and characterization of the uncialamcin biosynthetic gene cluster.</title>
        <authorList>
            <person name="Yan X."/>
            <person name="Huang T."/>
            <person name="Ge H."/>
            <person name="Shen B."/>
        </authorList>
    </citation>
    <scope>NUCLEOTIDE SEQUENCE [LARGE SCALE GENOMIC DNA]</scope>
    <source>
        <strain evidence="7 8">DCA2648</strain>
    </source>
</reference>
<accession>A0A1Q4V0Q1</accession>
<evidence type="ECO:0000256" key="2">
    <source>
        <dbReference type="ARBA" id="ARBA00023295"/>
    </source>
</evidence>
<dbReference type="Gene3D" id="3.20.20.80">
    <property type="entry name" value="Glycosidases"/>
    <property type="match status" value="1"/>
</dbReference>
<dbReference type="Gene3D" id="3.30.379.10">
    <property type="entry name" value="Chitobiase/beta-hexosaminidase domain 2-like"/>
    <property type="match status" value="1"/>
</dbReference>
<dbReference type="InterPro" id="IPR049019">
    <property type="entry name" value="NagJ-like_helical"/>
</dbReference>
<dbReference type="Pfam" id="PF22633">
    <property type="entry name" value="F5_F8_type_C_2"/>
    <property type="match status" value="1"/>
</dbReference>
<organism evidence="7 8">
    <name type="scientific">Streptomyces uncialis</name>
    <dbReference type="NCBI Taxonomy" id="1048205"/>
    <lineage>
        <taxon>Bacteria</taxon>
        <taxon>Bacillati</taxon>
        <taxon>Actinomycetota</taxon>
        <taxon>Actinomycetes</taxon>
        <taxon>Kitasatosporales</taxon>
        <taxon>Streptomycetaceae</taxon>
        <taxon>Streptomyces</taxon>
    </lineage>
</organism>
<dbReference type="InterPro" id="IPR011496">
    <property type="entry name" value="O-GlcNAcase_cat"/>
</dbReference>
<keyword evidence="8" id="KW-1185">Reference proteome</keyword>
<dbReference type="InterPro" id="IPR017853">
    <property type="entry name" value="GH"/>
</dbReference>
<dbReference type="InterPro" id="IPR029018">
    <property type="entry name" value="Hex-like_dom2"/>
</dbReference>
<dbReference type="STRING" id="1048205.AB852_31835"/>
<dbReference type="Pfam" id="PF21774">
    <property type="entry name" value="NagJ_C"/>
    <property type="match status" value="1"/>
</dbReference>
<dbReference type="PROSITE" id="PS52009">
    <property type="entry name" value="GH84"/>
    <property type="match status" value="1"/>
</dbReference>
<evidence type="ECO:0000313" key="8">
    <source>
        <dbReference type="Proteomes" id="UP000186455"/>
    </source>
</evidence>
<evidence type="ECO:0000256" key="4">
    <source>
        <dbReference type="SAM" id="MobiDB-lite"/>
    </source>
</evidence>
<dbReference type="SUPFAM" id="SSF55545">
    <property type="entry name" value="beta-N-acetylhexosaminidase-like domain"/>
    <property type="match status" value="1"/>
</dbReference>
<dbReference type="SUPFAM" id="SSF49785">
    <property type="entry name" value="Galactose-binding domain-like"/>
    <property type="match status" value="1"/>
</dbReference>
<dbReference type="GO" id="GO:1901135">
    <property type="term" value="P:carbohydrate derivative metabolic process"/>
    <property type="evidence" value="ECO:0007669"/>
    <property type="project" value="UniProtKB-ARBA"/>
</dbReference>
<dbReference type="GO" id="GO:0005975">
    <property type="term" value="P:carbohydrate metabolic process"/>
    <property type="evidence" value="ECO:0007669"/>
    <property type="project" value="UniProtKB-ARBA"/>
</dbReference>
<feature type="active site" description="Proton donor" evidence="3">
    <location>
        <position position="339"/>
    </location>
</feature>
<dbReference type="Pfam" id="PF07555">
    <property type="entry name" value="NAGidase"/>
    <property type="match status" value="1"/>
</dbReference>
<gene>
    <name evidence="7" type="ORF">AB852_31835</name>
</gene>
<evidence type="ECO:0000313" key="7">
    <source>
        <dbReference type="EMBL" id="OKH91376.1"/>
    </source>
</evidence>
<comment type="similarity">
    <text evidence="3">Belongs to the glycosyl hydrolase 84 family.</text>
</comment>
<dbReference type="SUPFAM" id="SSF140657">
    <property type="entry name" value="Hyaluronidase post-catalytic domain-like"/>
    <property type="match status" value="1"/>
</dbReference>
<protein>
    <submittedName>
        <fullName evidence="7">Hyaluronidase</fullName>
    </submittedName>
</protein>
<dbReference type="AlphaFoldDB" id="A0A1Q4V0Q1"/>
<dbReference type="GO" id="GO:0015929">
    <property type="term" value="F:hexosaminidase activity"/>
    <property type="evidence" value="ECO:0007669"/>
    <property type="project" value="UniProtKB-ARBA"/>
</dbReference>
<evidence type="ECO:0000259" key="6">
    <source>
        <dbReference type="PROSITE" id="PS52009"/>
    </source>
</evidence>
<dbReference type="InterPro" id="IPR015882">
    <property type="entry name" value="HEX_bac_N"/>
</dbReference>
<feature type="region of interest" description="Disordered" evidence="4">
    <location>
        <begin position="1"/>
        <end position="78"/>
    </location>
</feature>
<evidence type="ECO:0000259" key="5">
    <source>
        <dbReference type="PROSITE" id="PS50022"/>
    </source>
</evidence>
<name>A0A1Q4V0Q1_9ACTN</name>
<dbReference type="InterPro" id="IPR008979">
    <property type="entry name" value="Galactose-bd-like_sf"/>
</dbReference>
<dbReference type="InterPro" id="IPR000421">
    <property type="entry name" value="FA58C"/>
</dbReference>
<proteinExistence type="inferred from homology"/>
<evidence type="ECO:0000256" key="3">
    <source>
        <dbReference type="PROSITE-ProRule" id="PRU01353"/>
    </source>
</evidence>
<dbReference type="SUPFAM" id="SSF51445">
    <property type="entry name" value="(Trans)glycosidases"/>
    <property type="match status" value="1"/>
</dbReference>
<dbReference type="PANTHER" id="PTHR13170:SF16">
    <property type="entry name" value="PROTEIN O-GLCNACASE"/>
    <property type="match status" value="1"/>
</dbReference>
<dbReference type="EMBL" id="LFBV01000010">
    <property type="protein sequence ID" value="OKH91376.1"/>
    <property type="molecule type" value="Genomic_DNA"/>
</dbReference>
<keyword evidence="1 3" id="KW-0378">Hydrolase</keyword>
<dbReference type="PROSITE" id="PS50022">
    <property type="entry name" value="FA58C_3"/>
    <property type="match status" value="1"/>
</dbReference>
<dbReference type="InterPro" id="IPR051822">
    <property type="entry name" value="Glycosyl_Hydrolase_84"/>
</dbReference>
<feature type="domain" description="GH84" evidence="6">
    <location>
        <begin position="224"/>
        <end position="510"/>
    </location>
</feature>